<dbReference type="GO" id="GO:0005886">
    <property type="term" value="C:plasma membrane"/>
    <property type="evidence" value="ECO:0007669"/>
    <property type="project" value="UniProtKB-SubCell"/>
</dbReference>
<evidence type="ECO:0000313" key="11">
    <source>
        <dbReference type="EMBL" id="OGL45494.1"/>
    </source>
</evidence>
<keyword evidence="6" id="KW-1003">Cell membrane</keyword>
<dbReference type="Pfam" id="PF01926">
    <property type="entry name" value="MMR_HSR1"/>
    <property type="match status" value="1"/>
</dbReference>
<feature type="region of interest" description="G5" evidence="7">
    <location>
        <begin position="158"/>
        <end position="160"/>
    </location>
</feature>
<dbReference type="AlphaFoldDB" id="A0A1F7RWV4"/>
<evidence type="ECO:0000256" key="2">
    <source>
        <dbReference type="ARBA" id="ARBA00020484"/>
    </source>
</evidence>
<keyword evidence="6" id="KW-0472">Membrane</keyword>
<dbReference type="Pfam" id="PF07650">
    <property type="entry name" value="KH_2"/>
    <property type="match status" value="1"/>
</dbReference>
<dbReference type="Gene3D" id="3.40.50.300">
    <property type="entry name" value="P-loop containing nucleotide triphosphate hydrolases"/>
    <property type="match status" value="1"/>
</dbReference>
<protein>
    <recommendedName>
        <fullName evidence="2 6">GTPase Era</fullName>
    </recommendedName>
</protein>
<dbReference type="InterPro" id="IPR015946">
    <property type="entry name" value="KH_dom-like_a/b"/>
</dbReference>
<evidence type="ECO:0000259" key="9">
    <source>
        <dbReference type="PROSITE" id="PS50823"/>
    </source>
</evidence>
<dbReference type="GO" id="GO:0000028">
    <property type="term" value="P:ribosomal small subunit assembly"/>
    <property type="evidence" value="ECO:0007669"/>
    <property type="project" value="TreeGrafter"/>
</dbReference>
<dbReference type="NCBIfam" id="NF000908">
    <property type="entry name" value="PRK00089.1"/>
    <property type="match status" value="1"/>
</dbReference>
<dbReference type="Gene3D" id="3.30.300.20">
    <property type="match status" value="1"/>
</dbReference>
<dbReference type="InterPro" id="IPR030388">
    <property type="entry name" value="G_ERA_dom"/>
</dbReference>
<evidence type="ECO:0000256" key="7">
    <source>
        <dbReference type="PROSITE-ProRule" id="PRU01050"/>
    </source>
</evidence>
<dbReference type="InterPro" id="IPR005225">
    <property type="entry name" value="Small_GTP-bd"/>
</dbReference>
<feature type="binding site" evidence="6">
    <location>
        <begin position="21"/>
        <end position="28"/>
    </location>
    <ligand>
        <name>GTP</name>
        <dbReference type="ChEBI" id="CHEBI:37565"/>
    </ligand>
</feature>
<dbReference type="GO" id="GO:0005829">
    <property type="term" value="C:cytosol"/>
    <property type="evidence" value="ECO:0007669"/>
    <property type="project" value="TreeGrafter"/>
</dbReference>
<dbReference type="CDD" id="cd04163">
    <property type="entry name" value="Era"/>
    <property type="match status" value="1"/>
</dbReference>
<gene>
    <name evidence="6" type="primary">era</name>
    <name evidence="11" type="ORF">A2161_19445</name>
</gene>
<comment type="caution">
    <text evidence="6">Lacks conserved residue(s) required for the propagation of feature annotation.</text>
</comment>
<reference evidence="11 12" key="1">
    <citation type="journal article" date="2016" name="Nat. Commun.">
        <title>Thousands of microbial genomes shed light on interconnected biogeochemical processes in an aquifer system.</title>
        <authorList>
            <person name="Anantharaman K."/>
            <person name="Brown C.T."/>
            <person name="Hug L.A."/>
            <person name="Sharon I."/>
            <person name="Castelle C.J."/>
            <person name="Probst A.J."/>
            <person name="Thomas B.C."/>
            <person name="Singh A."/>
            <person name="Wilkins M.J."/>
            <person name="Karaoz U."/>
            <person name="Brodie E.L."/>
            <person name="Williams K.H."/>
            <person name="Hubbard S.S."/>
            <person name="Banfield J.F."/>
        </authorList>
    </citation>
    <scope>NUCLEOTIDE SEQUENCE [LARGE SCALE GENOMIC DNA]</scope>
</reference>
<comment type="caution">
    <text evidence="11">The sequence shown here is derived from an EMBL/GenBank/DDBJ whole genome shotgun (WGS) entry which is preliminary data.</text>
</comment>
<accession>A0A1F7RWV4</accession>
<keyword evidence="3 6" id="KW-0547">Nucleotide-binding</keyword>
<evidence type="ECO:0000256" key="8">
    <source>
        <dbReference type="RuleBase" id="RU003761"/>
    </source>
</evidence>
<organism evidence="11 12">
    <name type="scientific">Candidatus Schekmanbacteria bacterium RBG_13_48_7</name>
    <dbReference type="NCBI Taxonomy" id="1817878"/>
    <lineage>
        <taxon>Bacteria</taxon>
        <taxon>Candidatus Schekmaniibacteriota</taxon>
    </lineage>
</organism>
<evidence type="ECO:0000259" key="10">
    <source>
        <dbReference type="PROSITE" id="PS51713"/>
    </source>
</evidence>
<name>A0A1F7RWV4_9BACT</name>
<evidence type="ECO:0000256" key="1">
    <source>
        <dbReference type="ARBA" id="ARBA00007921"/>
    </source>
</evidence>
<dbReference type="InterPro" id="IPR005662">
    <property type="entry name" value="GTPase_Era-like"/>
</dbReference>
<evidence type="ECO:0000256" key="6">
    <source>
        <dbReference type="HAMAP-Rule" id="MF_00367"/>
    </source>
</evidence>
<dbReference type="NCBIfam" id="TIGR00231">
    <property type="entry name" value="small_GTP"/>
    <property type="match status" value="1"/>
</dbReference>
<dbReference type="Proteomes" id="UP000179266">
    <property type="component" value="Unassembled WGS sequence"/>
</dbReference>
<feature type="region of interest" description="G1" evidence="7">
    <location>
        <begin position="21"/>
        <end position="28"/>
    </location>
</feature>
<dbReference type="CDD" id="cd22534">
    <property type="entry name" value="KH-II_Era"/>
    <property type="match status" value="1"/>
</dbReference>
<dbReference type="InterPro" id="IPR006073">
    <property type="entry name" value="GTP-bd"/>
</dbReference>
<dbReference type="GO" id="GO:0043024">
    <property type="term" value="F:ribosomal small subunit binding"/>
    <property type="evidence" value="ECO:0007669"/>
    <property type="project" value="TreeGrafter"/>
</dbReference>
<keyword evidence="6" id="KW-0699">rRNA-binding</keyword>
<feature type="binding site" evidence="6">
    <location>
        <begin position="129"/>
        <end position="132"/>
    </location>
    <ligand>
        <name>GTP</name>
        <dbReference type="ChEBI" id="CHEBI:37565"/>
    </ligand>
</feature>
<feature type="region of interest" description="G4" evidence="7">
    <location>
        <begin position="129"/>
        <end position="132"/>
    </location>
</feature>
<sequence length="303" mass="33874">MNLEKNPISQPFHSGFVGVLGRPNVGKSTLVNTIIGDKVSIVSHKPQTTRCRILGILTRSDAQICFIDAPGIHRPQENLHKIMVKTAMGSLDESDCIVLMVPPSKPGESEALIIDLIKRVSKPVILAINKVDQVQKEIILPLIDAYSKYYEFAHIVPISALRKTNIDSLLSAIISLLPEESPLFPEDMKTDRSEIFQIAELIREKVFIHTHKEIPYSAGVIIEEMKLNPKNSVTSIHAIILVERTSHKGIIIGKQGTKLRTIGQQARLEIEKLIQTKVFLDLRVKCVPDWKKTPHLLSKMGLL</sequence>
<dbReference type="GO" id="GO:0005525">
    <property type="term" value="F:GTP binding"/>
    <property type="evidence" value="ECO:0007669"/>
    <property type="project" value="UniProtKB-UniRule"/>
</dbReference>
<dbReference type="SUPFAM" id="SSF52540">
    <property type="entry name" value="P-loop containing nucleoside triphosphate hydrolases"/>
    <property type="match status" value="1"/>
</dbReference>
<feature type="domain" description="Era-type G" evidence="10">
    <location>
        <begin position="13"/>
        <end position="179"/>
    </location>
</feature>
<comment type="subunit">
    <text evidence="6">Monomer.</text>
</comment>
<dbReference type="HAMAP" id="MF_00367">
    <property type="entry name" value="GTPase_Era"/>
    <property type="match status" value="1"/>
</dbReference>
<dbReference type="EMBL" id="MGDD01000174">
    <property type="protein sequence ID" value="OGL45494.1"/>
    <property type="molecule type" value="Genomic_DNA"/>
</dbReference>
<feature type="region of interest" description="G2" evidence="7">
    <location>
        <begin position="47"/>
        <end position="51"/>
    </location>
</feature>
<dbReference type="InterPro" id="IPR027417">
    <property type="entry name" value="P-loop_NTPase"/>
</dbReference>
<feature type="domain" description="KH type-2" evidence="9">
    <location>
        <begin position="210"/>
        <end position="288"/>
    </location>
</feature>
<dbReference type="PANTHER" id="PTHR42698">
    <property type="entry name" value="GTPASE ERA"/>
    <property type="match status" value="1"/>
</dbReference>
<feature type="region of interest" description="G3" evidence="7">
    <location>
        <begin position="68"/>
        <end position="71"/>
    </location>
</feature>
<comment type="function">
    <text evidence="6">An essential GTPase that binds both GDP and GTP, with rapid nucleotide exchange. Plays a role in 16S rRNA processing and 30S ribosomal subunit biogenesis and possibly also in cell cycle regulation and energy metabolism.</text>
</comment>
<dbReference type="PANTHER" id="PTHR42698:SF1">
    <property type="entry name" value="GTPASE ERA, MITOCHONDRIAL"/>
    <property type="match status" value="1"/>
</dbReference>
<dbReference type="GO" id="GO:0070181">
    <property type="term" value="F:small ribosomal subunit rRNA binding"/>
    <property type="evidence" value="ECO:0007669"/>
    <property type="project" value="UniProtKB-UniRule"/>
</dbReference>
<keyword evidence="5 6" id="KW-0342">GTP-binding</keyword>
<keyword evidence="4 6" id="KW-0694">RNA-binding</keyword>
<dbReference type="InterPro" id="IPR004044">
    <property type="entry name" value="KH_dom_type_2"/>
</dbReference>
<evidence type="ECO:0000256" key="4">
    <source>
        <dbReference type="ARBA" id="ARBA00022884"/>
    </source>
</evidence>
<dbReference type="InterPro" id="IPR009019">
    <property type="entry name" value="KH_sf_prok-type"/>
</dbReference>
<evidence type="ECO:0000256" key="5">
    <source>
        <dbReference type="ARBA" id="ARBA00023134"/>
    </source>
</evidence>
<keyword evidence="6" id="KW-0963">Cytoplasm</keyword>
<dbReference type="SUPFAM" id="SSF54814">
    <property type="entry name" value="Prokaryotic type KH domain (KH-domain type II)"/>
    <property type="match status" value="1"/>
</dbReference>
<dbReference type="GO" id="GO:0003924">
    <property type="term" value="F:GTPase activity"/>
    <property type="evidence" value="ECO:0007669"/>
    <property type="project" value="UniProtKB-UniRule"/>
</dbReference>
<dbReference type="PROSITE" id="PS51713">
    <property type="entry name" value="G_ERA"/>
    <property type="match status" value="1"/>
</dbReference>
<comment type="subcellular location">
    <subcellularLocation>
        <location evidence="6">Cytoplasm</location>
    </subcellularLocation>
    <subcellularLocation>
        <location evidence="6">Cell membrane</location>
        <topology evidence="6">Peripheral membrane protein</topology>
    </subcellularLocation>
</comment>
<dbReference type="PROSITE" id="PS50823">
    <property type="entry name" value="KH_TYPE_2"/>
    <property type="match status" value="1"/>
</dbReference>
<evidence type="ECO:0000313" key="12">
    <source>
        <dbReference type="Proteomes" id="UP000179266"/>
    </source>
</evidence>
<evidence type="ECO:0000256" key="3">
    <source>
        <dbReference type="ARBA" id="ARBA00022741"/>
    </source>
</evidence>
<keyword evidence="6" id="KW-0690">Ribosome biogenesis</keyword>
<dbReference type="NCBIfam" id="TIGR00436">
    <property type="entry name" value="era"/>
    <property type="match status" value="1"/>
</dbReference>
<comment type="similarity">
    <text evidence="1 6 7 8">Belongs to the TRAFAC class TrmE-Era-EngA-EngB-Septin-like GTPase superfamily. Era GTPase family.</text>
</comment>
<proteinExistence type="inferred from homology"/>